<protein>
    <submittedName>
        <fullName evidence="2">Uncharacterized protein</fullName>
    </submittedName>
</protein>
<feature type="region of interest" description="Disordered" evidence="1">
    <location>
        <begin position="222"/>
        <end position="290"/>
    </location>
</feature>
<feature type="compositionally biased region" description="Low complexity" evidence="1">
    <location>
        <begin position="278"/>
        <end position="290"/>
    </location>
</feature>
<gene>
    <name evidence="2" type="ORF">HNQ52_001639</name>
</gene>
<feature type="compositionally biased region" description="Polar residues" evidence="1">
    <location>
        <begin position="244"/>
        <end position="258"/>
    </location>
</feature>
<dbReference type="RefSeq" id="WP_183960611.1">
    <property type="nucleotide sequence ID" value="NZ_JACHHP010000002.1"/>
</dbReference>
<organism evidence="2 3">
    <name type="scientific">Chiayiivirga flava</name>
    <dbReference type="NCBI Taxonomy" id="659595"/>
    <lineage>
        <taxon>Bacteria</taxon>
        <taxon>Pseudomonadati</taxon>
        <taxon>Pseudomonadota</taxon>
        <taxon>Gammaproteobacteria</taxon>
        <taxon>Lysobacterales</taxon>
        <taxon>Lysobacteraceae</taxon>
        <taxon>Chiayiivirga</taxon>
    </lineage>
</organism>
<evidence type="ECO:0000313" key="2">
    <source>
        <dbReference type="EMBL" id="MBB5208110.1"/>
    </source>
</evidence>
<evidence type="ECO:0000313" key="3">
    <source>
        <dbReference type="Proteomes" id="UP000521199"/>
    </source>
</evidence>
<dbReference type="AlphaFoldDB" id="A0A7W8D7A7"/>
<accession>A0A7W8D7A7</accession>
<name>A0A7W8D7A7_9GAMM</name>
<reference evidence="2 3" key="1">
    <citation type="submission" date="2020-08" db="EMBL/GenBank/DDBJ databases">
        <title>Genomic Encyclopedia of Type Strains, Phase IV (KMG-IV): sequencing the most valuable type-strain genomes for metagenomic binning, comparative biology and taxonomic classification.</title>
        <authorList>
            <person name="Goeker M."/>
        </authorList>
    </citation>
    <scope>NUCLEOTIDE SEQUENCE [LARGE SCALE GENOMIC DNA]</scope>
    <source>
        <strain evidence="2 3">DSM 24163</strain>
    </source>
</reference>
<keyword evidence="3" id="KW-1185">Reference proteome</keyword>
<dbReference type="EMBL" id="JACHHP010000002">
    <property type="protein sequence ID" value="MBB5208110.1"/>
    <property type="molecule type" value="Genomic_DNA"/>
</dbReference>
<feature type="compositionally biased region" description="Basic residues" evidence="1">
    <location>
        <begin position="266"/>
        <end position="277"/>
    </location>
</feature>
<proteinExistence type="predicted"/>
<comment type="caution">
    <text evidence="2">The sequence shown here is derived from an EMBL/GenBank/DDBJ whole genome shotgun (WGS) entry which is preliminary data.</text>
</comment>
<sequence>MPTSRRKTSETHASVQKFAVRMGERPTLADRLLDLVARIPTPREKKADDPAVRASHIARTAAAKSAAAAGALALPPGALGWITITPELYAVWRLQAQMVADIAGAYGKTHLLGREQMLYCLFGHTAAGAFEDLVVRVGERWLIRRTPLSSLYAVGNKVAMLIAQRSAGRMVTRWVPVVGALGVAGFVYVDTGKVADTAMELFEHDVDVEEILEAVPVKTTPRTRVPQKAAKVARKAAPRGTAANKKTTTKVSSGPSSGTATPAARKAAKKPAARAPRKAVSAAKSAPTAS</sequence>
<dbReference type="Proteomes" id="UP000521199">
    <property type="component" value="Unassembled WGS sequence"/>
</dbReference>
<evidence type="ECO:0000256" key="1">
    <source>
        <dbReference type="SAM" id="MobiDB-lite"/>
    </source>
</evidence>